<keyword evidence="1" id="KW-0548">Nucleotidyltransferase</keyword>
<organism evidence="1">
    <name type="scientific">Tanacetum cinerariifolium</name>
    <name type="common">Dalmatian daisy</name>
    <name type="synonym">Chrysanthemum cinerariifolium</name>
    <dbReference type="NCBI Taxonomy" id="118510"/>
    <lineage>
        <taxon>Eukaryota</taxon>
        <taxon>Viridiplantae</taxon>
        <taxon>Streptophyta</taxon>
        <taxon>Embryophyta</taxon>
        <taxon>Tracheophyta</taxon>
        <taxon>Spermatophyta</taxon>
        <taxon>Magnoliopsida</taxon>
        <taxon>eudicotyledons</taxon>
        <taxon>Gunneridae</taxon>
        <taxon>Pentapetalae</taxon>
        <taxon>asterids</taxon>
        <taxon>campanulids</taxon>
        <taxon>Asterales</taxon>
        <taxon>Asteraceae</taxon>
        <taxon>Asteroideae</taxon>
        <taxon>Anthemideae</taxon>
        <taxon>Anthemidinae</taxon>
        <taxon>Tanacetum</taxon>
    </lineage>
</organism>
<evidence type="ECO:0000313" key="1">
    <source>
        <dbReference type="EMBL" id="GEU57084.1"/>
    </source>
</evidence>
<dbReference type="SUPFAM" id="SSF56672">
    <property type="entry name" value="DNA/RNA polymerases"/>
    <property type="match status" value="1"/>
</dbReference>
<keyword evidence="1" id="KW-0695">RNA-directed DNA polymerase</keyword>
<dbReference type="GO" id="GO:0003964">
    <property type="term" value="F:RNA-directed DNA polymerase activity"/>
    <property type="evidence" value="ECO:0007669"/>
    <property type="project" value="UniProtKB-KW"/>
</dbReference>
<dbReference type="Gene3D" id="3.30.70.270">
    <property type="match status" value="1"/>
</dbReference>
<dbReference type="InterPro" id="IPR053134">
    <property type="entry name" value="RNA-dir_DNA_polymerase"/>
</dbReference>
<dbReference type="PANTHER" id="PTHR24559:SF444">
    <property type="entry name" value="REVERSE TRANSCRIPTASE DOMAIN-CONTAINING PROTEIN"/>
    <property type="match status" value="1"/>
</dbReference>
<reference evidence="1" key="1">
    <citation type="journal article" date="2019" name="Sci. Rep.">
        <title>Draft genome of Tanacetum cinerariifolium, the natural source of mosquito coil.</title>
        <authorList>
            <person name="Yamashiro T."/>
            <person name="Shiraishi A."/>
            <person name="Satake H."/>
            <person name="Nakayama K."/>
        </authorList>
    </citation>
    <scope>NUCLEOTIDE SEQUENCE</scope>
</reference>
<dbReference type="InterPro" id="IPR043502">
    <property type="entry name" value="DNA/RNA_pol_sf"/>
</dbReference>
<keyword evidence="1" id="KW-0808">Transferase</keyword>
<dbReference type="EMBL" id="BKCJ010003772">
    <property type="protein sequence ID" value="GEU57084.1"/>
    <property type="molecule type" value="Genomic_DNA"/>
</dbReference>
<dbReference type="InterPro" id="IPR043128">
    <property type="entry name" value="Rev_trsase/Diguanyl_cyclase"/>
</dbReference>
<sequence>MGYKHLDTIPKKESDEFIKSSVENLVPNPSESEDLSNIGSEYDVPVRDDFMTFSNLVFDVDDNFSFSDDESFSDEDIDSLLDEFAGELIFLKSIPPGIDEANCDPEEEIRLIEKLLYDNSSPRPVEKFNSKNSDAIIESFSPSPISVENSDSLIEEIDLSLTPDDSMPPGIENDDYNSKGYILFLEELLNEDSLSLLKNESFHFDHYFDPSSPRPPVKPPDDDGIYFDDEPVTRILTAKLWGMREGESTRAFVTRYTDDNLKILGLHEDQRILGFIHVLRTRNLVEFLSKDLPTTYKGLMEKTYTWIEARGSDHGNNTNDCRKLRHQIEEAVKSGQLSYLVKGIKKDKKKLKEVPPEDIKGILRCTDAEERIIVSSKYPKQTNAGATYQRLVNKLFNDQIGQNLEAYIDEMVINSTSKEDMLKDTQETFERFWLINMKLKPKNVLLASRNVYF</sequence>
<comment type="caution">
    <text evidence="1">The sequence shown here is derived from an EMBL/GenBank/DDBJ whole genome shotgun (WGS) entry which is preliminary data.</text>
</comment>
<proteinExistence type="predicted"/>
<protein>
    <submittedName>
        <fullName evidence="1">Reverse transcriptase domain-containing protein</fullName>
    </submittedName>
</protein>
<name>A0A6L2LA97_TANCI</name>
<dbReference type="PANTHER" id="PTHR24559">
    <property type="entry name" value="TRANSPOSON TY3-I GAG-POL POLYPROTEIN"/>
    <property type="match status" value="1"/>
</dbReference>
<gene>
    <name evidence="1" type="ORF">Tci_029062</name>
</gene>
<accession>A0A6L2LA97</accession>
<dbReference type="AlphaFoldDB" id="A0A6L2LA97"/>